<dbReference type="PROSITE" id="PS01031">
    <property type="entry name" value="SHSP"/>
    <property type="match status" value="1"/>
</dbReference>
<comment type="caution">
    <text evidence="6">The sequence shown here is derived from an EMBL/GenBank/DDBJ whole genome shotgun (WGS) entry which is preliminary data.</text>
</comment>
<dbReference type="InterPro" id="IPR031107">
    <property type="entry name" value="Small_HSP"/>
</dbReference>
<gene>
    <name evidence="6" type="ORF">NLI96_g3491</name>
</gene>
<evidence type="ECO:0000256" key="3">
    <source>
        <dbReference type="RuleBase" id="RU003616"/>
    </source>
</evidence>
<keyword evidence="1" id="KW-0346">Stress response</keyword>
<feature type="region of interest" description="Disordered" evidence="4">
    <location>
        <begin position="99"/>
        <end position="172"/>
    </location>
</feature>
<dbReference type="SUPFAM" id="SSF49764">
    <property type="entry name" value="HSP20-like chaperones"/>
    <property type="match status" value="1"/>
</dbReference>
<dbReference type="Pfam" id="PF00011">
    <property type="entry name" value="HSP20"/>
    <property type="match status" value="1"/>
</dbReference>
<proteinExistence type="inferred from homology"/>
<feature type="region of interest" description="Disordered" evidence="4">
    <location>
        <begin position="1"/>
        <end position="85"/>
    </location>
</feature>
<dbReference type="EMBL" id="JANAWD010000090">
    <property type="protein sequence ID" value="KAJ3487497.1"/>
    <property type="molecule type" value="Genomic_DNA"/>
</dbReference>
<evidence type="ECO:0000256" key="2">
    <source>
        <dbReference type="PROSITE-ProRule" id="PRU00285"/>
    </source>
</evidence>
<dbReference type="PANTHER" id="PTHR11527">
    <property type="entry name" value="HEAT-SHOCK PROTEIN 20 FAMILY MEMBER"/>
    <property type="match status" value="1"/>
</dbReference>
<accession>A0AAD5YL02</accession>
<evidence type="ECO:0000259" key="5">
    <source>
        <dbReference type="PROSITE" id="PS01031"/>
    </source>
</evidence>
<reference evidence="6" key="1">
    <citation type="submission" date="2022-07" db="EMBL/GenBank/DDBJ databases">
        <title>Genome Sequence of Physisporinus lineatus.</title>
        <authorList>
            <person name="Buettner E."/>
        </authorList>
    </citation>
    <scope>NUCLEOTIDE SEQUENCE</scope>
    <source>
        <strain evidence="6">VT162</strain>
    </source>
</reference>
<dbReference type="CDD" id="cd06464">
    <property type="entry name" value="ACD_sHsps-like"/>
    <property type="match status" value="1"/>
</dbReference>
<dbReference type="AlphaFoldDB" id="A0AAD5YL02"/>
<keyword evidence="7" id="KW-1185">Reference proteome</keyword>
<organism evidence="6 7">
    <name type="scientific">Meripilus lineatus</name>
    <dbReference type="NCBI Taxonomy" id="2056292"/>
    <lineage>
        <taxon>Eukaryota</taxon>
        <taxon>Fungi</taxon>
        <taxon>Dikarya</taxon>
        <taxon>Basidiomycota</taxon>
        <taxon>Agaricomycotina</taxon>
        <taxon>Agaricomycetes</taxon>
        <taxon>Polyporales</taxon>
        <taxon>Meripilaceae</taxon>
        <taxon>Meripilus</taxon>
    </lineage>
</organism>
<feature type="region of interest" description="Disordered" evidence="4">
    <location>
        <begin position="295"/>
        <end position="316"/>
    </location>
</feature>
<name>A0AAD5YL02_9APHY</name>
<feature type="compositionally biased region" description="Pro residues" evidence="4">
    <location>
        <begin position="71"/>
        <end position="81"/>
    </location>
</feature>
<comment type="similarity">
    <text evidence="2 3">Belongs to the small heat shock protein (HSP20) family.</text>
</comment>
<evidence type="ECO:0000256" key="1">
    <source>
        <dbReference type="ARBA" id="ARBA00023016"/>
    </source>
</evidence>
<evidence type="ECO:0000313" key="7">
    <source>
        <dbReference type="Proteomes" id="UP001212997"/>
    </source>
</evidence>
<evidence type="ECO:0000256" key="4">
    <source>
        <dbReference type="SAM" id="MobiDB-lite"/>
    </source>
</evidence>
<sequence length="431" mass="47193">MSYQYHYDFSNPTTPAGYTWEIDPESTAPTPQQMPAVPEEHPSISPSTLHHPPLHSPHDIVPQDQLQHAPFQPPPPPPPPTIQIQDRTLAPGQRRYQFDNTTESDFQQEESKPMTRPSSRKPSPLRVANETRPDSSHAPTAGPSRVVHTRSVRDQSHPYKRPTSGGFGSLGVRSTSDVLLRERQSQVRQGLGNASTTISPAVGSGRTASCPAMYTWRVNPVNLPSQHSVSSGRVGDVSAVTVTRCALFSYPECVRGESSHAATFASTCFTSPEDMTKPTLHLATTLHTAPMAQLSPPLQHHQSPPPPTNPTARSGRFTIRTDVHYDIVTNIMTAMMELPGLKKSDLKVTMSRCPFSCVRQLTISGRSRPVLPIAGHTVQERKFGEFSRTIVVPLETKPSDIKITMEDGILTVSVPGGTPAQQEDPQEITIL</sequence>
<dbReference type="Gene3D" id="2.60.40.790">
    <property type="match status" value="1"/>
</dbReference>
<protein>
    <recommendedName>
        <fullName evidence="5">SHSP domain-containing protein</fullName>
    </recommendedName>
</protein>
<dbReference type="InterPro" id="IPR002068">
    <property type="entry name" value="A-crystallin/Hsp20_dom"/>
</dbReference>
<dbReference type="Proteomes" id="UP001212997">
    <property type="component" value="Unassembled WGS sequence"/>
</dbReference>
<feature type="domain" description="SHSP" evidence="5">
    <location>
        <begin position="314"/>
        <end position="431"/>
    </location>
</feature>
<dbReference type="InterPro" id="IPR008978">
    <property type="entry name" value="HSP20-like_chaperone"/>
</dbReference>
<evidence type="ECO:0000313" key="6">
    <source>
        <dbReference type="EMBL" id="KAJ3487497.1"/>
    </source>
</evidence>